<dbReference type="InterPro" id="IPR000192">
    <property type="entry name" value="Aminotrans_V_dom"/>
</dbReference>
<dbReference type="Pfam" id="PF00266">
    <property type="entry name" value="Aminotran_5"/>
    <property type="match status" value="1"/>
</dbReference>
<comment type="caution">
    <text evidence="3">The sequence shown here is derived from an EMBL/GenBank/DDBJ whole genome shotgun (WGS) entry which is preliminary data.</text>
</comment>
<reference evidence="3" key="1">
    <citation type="submission" date="2023-03" db="EMBL/GenBank/DDBJ databases">
        <title>Massive genome expansion in bonnet fungi (Mycena s.s.) driven by repeated elements and novel gene families across ecological guilds.</title>
        <authorList>
            <consortium name="Lawrence Berkeley National Laboratory"/>
            <person name="Harder C.B."/>
            <person name="Miyauchi S."/>
            <person name="Viragh M."/>
            <person name="Kuo A."/>
            <person name="Thoen E."/>
            <person name="Andreopoulos B."/>
            <person name="Lu D."/>
            <person name="Skrede I."/>
            <person name="Drula E."/>
            <person name="Henrissat B."/>
            <person name="Morin E."/>
            <person name="Kohler A."/>
            <person name="Barry K."/>
            <person name="LaButti K."/>
            <person name="Morin E."/>
            <person name="Salamov A."/>
            <person name="Lipzen A."/>
            <person name="Mereny Z."/>
            <person name="Hegedus B."/>
            <person name="Baldrian P."/>
            <person name="Stursova M."/>
            <person name="Weitz H."/>
            <person name="Taylor A."/>
            <person name="Grigoriev I.V."/>
            <person name="Nagy L.G."/>
            <person name="Martin F."/>
            <person name="Kauserud H."/>
        </authorList>
    </citation>
    <scope>NUCLEOTIDE SEQUENCE</scope>
    <source>
        <strain evidence="3">CBHHK067</strain>
    </source>
</reference>
<dbReference type="GO" id="GO:0008265">
    <property type="term" value="F:molybdenum cofactor sulfurtransferase activity"/>
    <property type="evidence" value="ECO:0007669"/>
    <property type="project" value="TreeGrafter"/>
</dbReference>
<evidence type="ECO:0000313" key="3">
    <source>
        <dbReference type="EMBL" id="KAJ7672123.1"/>
    </source>
</evidence>
<gene>
    <name evidence="3" type="ORF">B0H17DRAFT_947808</name>
</gene>
<evidence type="ECO:0000313" key="4">
    <source>
        <dbReference type="Proteomes" id="UP001221757"/>
    </source>
</evidence>
<evidence type="ECO:0000259" key="2">
    <source>
        <dbReference type="Pfam" id="PF00266"/>
    </source>
</evidence>
<accession>A0AAD7D1G2</accession>
<dbReference type="InterPro" id="IPR015424">
    <property type="entry name" value="PyrdxlP-dep_Trfase"/>
</dbReference>
<keyword evidence="4" id="KW-1185">Reference proteome</keyword>
<dbReference type="PANTHER" id="PTHR14237:SF80">
    <property type="entry name" value="MOLYBDENUM COFACTOR SULFURASE"/>
    <property type="match status" value="1"/>
</dbReference>
<protein>
    <submittedName>
        <fullName evidence="3">PLP-dependent transferase</fullName>
    </submittedName>
</protein>
<dbReference type="InterPro" id="IPR015422">
    <property type="entry name" value="PyrdxlP-dep_Trfase_small"/>
</dbReference>
<dbReference type="Gene3D" id="3.90.1150.10">
    <property type="entry name" value="Aspartate Aminotransferase, domain 1"/>
    <property type="match status" value="1"/>
</dbReference>
<dbReference type="SUPFAM" id="SSF53383">
    <property type="entry name" value="PLP-dependent transferases"/>
    <property type="match status" value="1"/>
</dbReference>
<keyword evidence="3" id="KW-0808">Transferase</keyword>
<sequence>MGSVSSTHQPIIIHRKRSAILTRVSLPCTAGTSLDSISDDSRDTYSLVNEKTRYRDREEPSEKPQRHPHSFATYAPTKDNISDAATTAYQEFLNTFPEYRLTWIIDSLRRSDYGRLETTGETYVDYMGGAIYPESLIRVHTEFLNRSVLGNTHSVSNSSKLSLKCADDARAAVLSFFRASPDDYTVIFTPNATGALKLVGEAYSFTGGSSYVLSCDSHNSVHGIREYATYRGARVCYILPTSTGGFEPSTAKNVLLRNRPRSRDSAPCLFALTGQSNISNTKNALSIIEYAASLGYHTLLDAAALAATSTISLSDCRADAMAVSFYKMFGFPTGVGALVVKKSFLMQLKRPWFAGGNVDVVQVPGTIVTRSHELHEQFEDGTINYLTLPAVTDGLRFLSAYLPFLPLRLSCLMHYLVSSLSNLRHETTGTSAVRILSATPARRLKSVGDQSDTGSIVSLIFLSPSGEMVPNSFVEYSASKLSISLRTGCMCNPGGAAAILNIQDDMRRLYEGVTRTDFERAVGHELGVVRVSLGLASNFQDAWTVVRFAGLLAAEKTRTLLWDHYMDESGIAIGQAI</sequence>
<organism evidence="3 4">
    <name type="scientific">Mycena rosella</name>
    <name type="common">Pink bonnet</name>
    <name type="synonym">Agaricus rosellus</name>
    <dbReference type="NCBI Taxonomy" id="1033263"/>
    <lineage>
        <taxon>Eukaryota</taxon>
        <taxon>Fungi</taxon>
        <taxon>Dikarya</taxon>
        <taxon>Basidiomycota</taxon>
        <taxon>Agaricomycotina</taxon>
        <taxon>Agaricomycetes</taxon>
        <taxon>Agaricomycetidae</taxon>
        <taxon>Agaricales</taxon>
        <taxon>Marasmiineae</taxon>
        <taxon>Mycenaceae</taxon>
        <taxon>Mycena</taxon>
    </lineage>
</organism>
<dbReference type="Gene3D" id="3.40.640.10">
    <property type="entry name" value="Type I PLP-dependent aspartate aminotransferase-like (Major domain)"/>
    <property type="match status" value="1"/>
</dbReference>
<dbReference type="Proteomes" id="UP001221757">
    <property type="component" value="Unassembled WGS sequence"/>
</dbReference>
<dbReference type="PANTHER" id="PTHR14237">
    <property type="entry name" value="MOLYBDOPTERIN COFACTOR SULFURASE MOSC"/>
    <property type="match status" value="1"/>
</dbReference>
<dbReference type="EMBL" id="JARKIE010000168">
    <property type="protein sequence ID" value="KAJ7672123.1"/>
    <property type="molecule type" value="Genomic_DNA"/>
</dbReference>
<evidence type="ECO:0000256" key="1">
    <source>
        <dbReference type="SAM" id="MobiDB-lite"/>
    </source>
</evidence>
<dbReference type="GO" id="GO:0043545">
    <property type="term" value="P:molybdopterin cofactor metabolic process"/>
    <property type="evidence" value="ECO:0007669"/>
    <property type="project" value="TreeGrafter"/>
</dbReference>
<feature type="domain" description="Aminotransferase class V" evidence="2">
    <location>
        <begin position="123"/>
        <end position="424"/>
    </location>
</feature>
<dbReference type="InterPro" id="IPR015421">
    <property type="entry name" value="PyrdxlP-dep_Trfase_major"/>
</dbReference>
<name>A0AAD7D1G2_MYCRO</name>
<dbReference type="AlphaFoldDB" id="A0AAD7D1G2"/>
<feature type="compositionally biased region" description="Basic and acidic residues" evidence="1">
    <location>
        <begin position="50"/>
        <end position="65"/>
    </location>
</feature>
<proteinExistence type="predicted"/>
<feature type="region of interest" description="Disordered" evidence="1">
    <location>
        <begin position="47"/>
        <end position="76"/>
    </location>
</feature>